<sequence>MNLLKSHPNEEGTYAIIDLETKEVLETFRLKSTAITDLATYSSEHRKTLEVRKVK</sequence>
<dbReference type="AlphaFoldDB" id="A0A0F9IF95"/>
<evidence type="ECO:0000313" key="1">
    <source>
        <dbReference type="EMBL" id="KKL86087.1"/>
    </source>
</evidence>
<dbReference type="EMBL" id="LAZR01021217">
    <property type="protein sequence ID" value="KKL86087.1"/>
    <property type="molecule type" value="Genomic_DNA"/>
</dbReference>
<gene>
    <name evidence="1" type="ORF">LCGC14_1948220</name>
</gene>
<organism evidence="1">
    <name type="scientific">marine sediment metagenome</name>
    <dbReference type="NCBI Taxonomy" id="412755"/>
    <lineage>
        <taxon>unclassified sequences</taxon>
        <taxon>metagenomes</taxon>
        <taxon>ecological metagenomes</taxon>
    </lineage>
</organism>
<proteinExistence type="predicted"/>
<reference evidence="1" key="1">
    <citation type="journal article" date="2015" name="Nature">
        <title>Complex archaea that bridge the gap between prokaryotes and eukaryotes.</title>
        <authorList>
            <person name="Spang A."/>
            <person name="Saw J.H."/>
            <person name="Jorgensen S.L."/>
            <person name="Zaremba-Niedzwiedzka K."/>
            <person name="Martijn J."/>
            <person name="Lind A.E."/>
            <person name="van Eijk R."/>
            <person name="Schleper C."/>
            <person name="Guy L."/>
            <person name="Ettema T.J."/>
        </authorList>
    </citation>
    <scope>NUCLEOTIDE SEQUENCE</scope>
</reference>
<name>A0A0F9IF95_9ZZZZ</name>
<accession>A0A0F9IF95</accession>
<protein>
    <submittedName>
        <fullName evidence="1">Uncharacterized protein</fullName>
    </submittedName>
</protein>
<comment type="caution">
    <text evidence="1">The sequence shown here is derived from an EMBL/GenBank/DDBJ whole genome shotgun (WGS) entry which is preliminary data.</text>
</comment>